<dbReference type="GO" id="GO:0006396">
    <property type="term" value="P:RNA processing"/>
    <property type="evidence" value="ECO:0007669"/>
    <property type="project" value="InterPro"/>
</dbReference>
<dbReference type="Pfam" id="PF00588">
    <property type="entry name" value="SpoU_methylase"/>
    <property type="match status" value="1"/>
</dbReference>
<dbReference type="AlphaFoldDB" id="A0A645B7I9"/>
<dbReference type="PANTHER" id="PTHR43191">
    <property type="entry name" value="RRNA METHYLTRANSFERASE 3"/>
    <property type="match status" value="1"/>
</dbReference>
<reference evidence="4" key="1">
    <citation type="submission" date="2019-08" db="EMBL/GenBank/DDBJ databases">
        <authorList>
            <person name="Kucharzyk K."/>
            <person name="Murdoch R.W."/>
            <person name="Higgins S."/>
            <person name="Loffler F."/>
        </authorList>
    </citation>
    <scope>NUCLEOTIDE SEQUENCE</scope>
</reference>
<evidence type="ECO:0000256" key="1">
    <source>
        <dbReference type="ARBA" id="ARBA00022603"/>
    </source>
</evidence>
<keyword evidence="1 4" id="KW-0489">Methyltransferase</keyword>
<name>A0A645B7I9_9ZZZZ</name>
<dbReference type="GO" id="GO:0008173">
    <property type="term" value="F:RNA methyltransferase activity"/>
    <property type="evidence" value="ECO:0007669"/>
    <property type="project" value="InterPro"/>
</dbReference>
<dbReference type="EC" id="2.1.1.185" evidence="4"/>
<dbReference type="GO" id="GO:0003723">
    <property type="term" value="F:RNA binding"/>
    <property type="evidence" value="ECO:0007669"/>
    <property type="project" value="InterPro"/>
</dbReference>
<dbReference type="Gene3D" id="1.10.10.10">
    <property type="entry name" value="Winged helix-like DNA-binding domain superfamily/Winged helix DNA-binding domain"/>
    <property type="match status" value="1"/>
</dbReference>
<dbReference type="GO" id="GO:0032259">
    <property type="term" value="P:methylation"/>
    <property type="evidence" value="ECO:0007669"/>
    <property type="project" value="UniProtKB-KW"/>
</dbReference>
<dbReference type="InterPro" id="IPR029026">
    <property type="entry name" value="tRNA_m1G_MTases_N"/>
</dbReference>
<gene>
    <name evidence="4" type="primary">rlmB_32</name>
    <name evidence="4" type="ORF">SDC9_104487</name>
</gene>
<evidence type="ECO:0000256" key="2">
    <source>
        <dbReference type="ARBA" id="ARBA00022679"/>
    </source>
</evidence>
<dbReference type="EMBL" id="VSSQ01016383">
    <property type="protein sequence ID" value="MPM57664.1"/>
    <property type="molecule type" value="Genomic_DNA"/>
</dbReference>
<dbReference type="SUPFAM" id="SSF46785">
    <property type="entry name" value="Winged helix' DNA-binding domain"/>
    <property type="match status" value="1"/>
</dbReference>
<evidence type="ECO:0000259" key="3">
    <source>
        <dbReference type="Pfam" id="PF00588"/>
    </source>
</evidence>
<dbReference type="InterPro" id="IPR051259">
    <property type="entry name" value="rRNA_Methyltransferase"/>
</dbReference>
<comment type="caution">
    <text evidence="4">The sequence shown here is derived from an EMBL/GenBank/DDBJ whole genome shotgun (WGS) entry which is preliminary data.</text>
</comment>
<keyword evidence="2 4" id="KW-0808">Transferase</keyword>
<dbReference type="InterPro" id="IPR036390">
    <property type="entry name" value="WH_DNA-bd_sf"/>
</dbReference>
<sequence length="196" mass="22086">MVVGNETNGASVEFMNSADITVQIPMYNEVESLNVGVATGISIYELKLKRVLGMIEKQIKSTLGREINVVAMLIRETLDKELKKVSSLSSNQLVFMMVLKCDRIMSILDAQKQFGIPDSEIKKHFQPLLDNGFIITDASDNLIITETGVEAIGKLWTTIENTENKILEDFTESEKQEFKRLLIKIKTKCVEIKNMP</sequence>
<dbReference type="InterPro" id="IPR029028">
    <property type="entry name" value="Alpha/beta_knot_MTases"/>
</dbReference>
<organism evidence="4">
    <name type="scientific">bioreactor metagenome</name>
    <dbReference type="NCBI Taxonomy" id="1076179"/>
    <lineage>
        <taxon>unclassified sequences</taxon>
        <taxon>metagenomes</taxon>
        <taxon>ecological metagenomes</taxon>
    </lineage>
</organism>
<dbReference type="Gene3D" id="3.40.1280.10">
    <property type="match status" value="1"/>
</dbReference>
<dbReference type="InterPro" id="IPR036388">
    <property type="entry name" value="WH-like_DNA-bd_sf"/>
</dbReference>
<dbReference type="InterPro" id="IPR001537">
    <property type="entry name" value="SpoU_MeTrfase"/>
</dbReference>
<proteinExistence type="predicted"/>
<dbReference type="PANTHER" id="PTHR43191:SF2">
    <property type="entry name" value="RRNA METHYLTRANSFERASE 3, MITOCHONDRIAL"/>
    <property type="match status" value="1"/>
</dbReference>
<accession>A0A645B7I9</accession>
<dbReference type="SUPFAM" id="SSF75217">
    <property type="entry name" value="alpha/beta knot"/>
    <property type="match status" value="1"/>
</dbReference>
<protein>
    <submittedName>
        <fullName evidence="4">23S rRNA (Guanosine-2'-O-)-methyltransferase RlmB</fullName>
        <ecNumber evidence="4">2.1.1.185</ecNumber>
    </submittedName>
</protein>
<evidence type="ECO:0000313" key="4">
    <source>
        <dbReference type="EMBL" id="MPM57664.1"/>
    </source>
</evidence>
<feature type="domain" description="tRNA/rRNA methyltransferase SpoU type" evidence="3">
    <location>
        <begin position="1"/>
        <end position="44"/>
    </location>
</feature>